<protein>
    <submittedName>
        <fullName evidence="1">Uncharacterized protein</fullName>
    </submittedName>
</protein>
<dbReference type="Proteomes" id="UP000249402">
    <property type="component" value="Unassembled WGS sequence"/>
</dbReference>
<dbReference type="VEuPathDB" id="FungiDB:BO80DRAFT_423459"/>
<evidence type="ECO:0000313" key="2">
    <source>
        <dbReference type="Proteomes" id="UP000249402"/>
    </source>
</evidence>
<reference evidence="1 2" key="1">
    <citation type="submission" date="2018-02" db="EMBL/GenBank/DDBJ databases">
        <title>The genomes of Aspergillus section Nigri reveals drivers in fungal speciation.</title>
        <authorList>
            <consortium name="DOE Joint Genome Institute"/>
            <person name="Vesth T.C."/>
            <person name="Nybo J."/>
            <person name="Theobald S."/>
            <person name="Brandl J."/>
            <person name="Frisvad J.C."/>
            <person name="Nielsen K.F."/>
            <person name="Lyhne E.K."/>
            <person name="Kogle M.E."/>
            <person name="Kuo A."/>
            <person name="Riley R."/>
            <person name="Clum A."/>
            <person name="Nolan M."/>
            <person name="Lipzen A."/>
            <person name="Salamov A."/>
            <person name="Henrissat B."/>
            <person name="Wiebenga A."/>
            <person name="De vries R.P."/>
            <person name="Grigoriev I.V."/>
            <person name="Mortensen U.H."/>
            <person name="Andersen M.R."/>
            <person name="Baker S.E."/>
        </authorList>
    </citation>
    <scope>NUCLEOTIDE SEQUENCE [LARGE SCALE GENOMIC DNA]</scope>
    <source>
        <strain evidence="1 2">CBS 121593</strain>
    </source>
</reference>
<gene>
    <name evidence="1" type="ORF">BO80DRAFT_423459</name>
</gene>
<name>A0A395H761_9EURO</name>
<dbReference type="Gene3D" id="3.30.559.10">
    <property type="entry name" value="Chloramphenicol acetyltransferase-like domain"/>
    <property type="match status" value="2"/>
</dbReference>
<dbReference type="RefSeq" id="XP_025577332.1">
    <property type="nucleotide sequence ID" value="XM_025719059.1"/>
</dbReference>
<sequence>MVSSLARVRLYDLNNLEFEKPETVDRPSCAHFETQTCTMPKSAESEQAAALCL</sequence>
<evidence type="ECO:0000313" key="1">
    <source>
        <dbReference type="EMBL" id="RAL03005.1"/>
    </source>
</evidence>
<organism evidence="1 2">
    <name type="scientific">Aspergillus ibericus CBS 121593</name>
    <dbReference type="NCBI Taxonomy" id="1448316"/>
    <lineage>
        <taxon>Eukaryota</taxon>
        <taxon>Fungi</taxon>
        <taxon>Dikarya</taxon>
        <taxon>Ascomycota</taxon>
        <taxon>Pezizomycotina</taxon>
        <taxon>Eurotiomycetes</taxon>
        <taxon>Eurotiomycetidae</taxon>
        <taxon>Eurotiales</taxon>
        <taxon>Aspergillaceae</taxon>
        <taxon>Aspergillus</taxon>
        <taxon>Aspergillus subgen. Circumdati</taxon>
    </lineage>
</organism>
<accession>A0A395H761</accession>
<dbReference type="GeneID" id="37223924"/>
<proteinExistence type="predicted"/>
<keyword evidence="2" id="KW-1185">Reference proteome</keyword>
<dbReference type="AlphaFoldDB" id="A0A395H761"/>
<dbReference type="EMBL" id="KZ824429">
    <property type="protein sequence ID" value="RAL03005.1"/>
    <property type="molecule type" value="Genomic_DNA"/>
</dbReference>
<dbReference type="InterPro" id="IPR023213">
    <property type="entry name" value="CAT-like_dom_sf"/>
</dbReference>